<accession>A0A9D4QUF6</accession>
<reference evidence="1" key="1">
    <citation type="journal article" date="2019" name="bioRxiv">
        <title>The Genome of the Zebra Mussel, Dreissena polymorpha: A Resource for Invasive Species Research.</title>
        <authorList>
            <person name="McCartney M.A."/>
            <person name="Auch B."/>
            <person name="Kono T."/>
            <person name="Mallez S."/>
            <person name="Zhang Y."/>
            <person name="Obille A."/>
            <person name="Becker A."/>
            <person name="Abrahante J.E."/>
            <person name="Garbe J."/>
            <person name="Badalamenti J.P."/>
            <person name="Herman A."/>
            <person name="Mangelson H."/>
            <person name="Liachko I."/>
            <person name="Sullivan S."/>
            <person name="Sone E.D."/>
            <person name="Koren S."/>
            <person name="Silverstein K.A.T."/>
            <person name="Beckman K.B."/>
            <person name="Gohl D.M."/>
        </authorList>
    </citation>
    <scope>NUCLEOTIDE SEQUENCE</scope>
    <source>
        <strain evidence="1">Duluth1</strain>
        <tissue evidence="1">Whole animal</tissue>
    </source>
</reference>
<evidence type="ECO:0000313" key="1">
    <source>
        <dbReference type="EMBL" id="KAH3844036.1"/>
    </source>
</evidence>
<reference evidence="1" key="2">
    <citation type="submission" date="2020-11" db="EMBL/GenBank/DDBJ databases">
        <authorList>
            <person name="McCartney M.A."/>
            <person name="Auch B."/>
            <person name="Kono T."/>
            <person name="Mallez S."/>
            <person name="Becker A."/>
            <person name="Gohl D.M."/>
            <person name="Silverstein K.A.T."/>
            <person name="Koren S."/>
            <person name="Bechman K.B."/>
            <person name="Herman A."/>
            <person name="Abrahante J.E."/>
            <person name="Garbe J."/>
        </authorList>
    </citation>
    <scope>NUCLEOTIDE SEQUENCE</scope>
    <source>
        <strain evidence="1">Duluth1</strain>
        <tissue evidence="1">Whole animal</tissue>
    </source>
</reference>
<protein>
    <submittedName>
        <fullName evidence="1">Uncharacterized protein</fullName>
    </submittedName>
</protein>
<keyword evidence="2" id="KW-1185">Reference proteome</keyword>
<comment type="caution">
    <text evidence="1">The sequence shown here is derived from an EMBL/GenBank/DDBJ whole genome shotgun (WGS) entry which is preliminary data.</text>
</comment>
<dbReference type="EMBL" id="JAIWYP010000003">
    <property type="protein sequence ID" value="KAH3844036.1"/>
    <property type="molecule type" value="Genomic_DNA"/>
</dbReference>
<dbReference type="Proteomes" id="UP000828390">
    <property type="component" value="Unassembled WGS sequence"/>
</dbReference>
<evidence type="ECO:0000313" key="2">
    <source>
        <dbReference type="Proteomes" id="UP000828390"/>
    </source>
</evidence>
<proteinExistence type="predicted"/>
<dbReference type="AlphaFoldDB" id="A0A9D4QUF6"/>
<name>A0A9D4QUF6_DREPO</name>
<organism evidence="1 2">
    <name type="scientific">Dreissena polymorpha</name>
    <name type="common">Zebra mussel</name>
    <name type="synonym">Mytilus polymorpha</name>
    <dbReference type="NCBI Taxonomy" id="45954"/>
    <lineage>
        <taxon>Eukaryota</taxon>
        <taxon>Metazoa</taxon>
        <taxon>Spiralia</taxon>
        <taxon>Lophotrochozoa</taxon>
        <taxon>Mollusca</taxon>
        <taxon>Bivalvia</taxon>
        <taxon>Autobranchia</taxon>
        <taxon>Heteroconchia</taxon>
        <taxon>Euheterodonta</taxon>
        <taxon>Imparidentia</taxon>
        <taxon>Neoheterodontei</taxon>
        <taxon>Myida</taxon>
        <taxon>Dreissenoidea</taxon>
        <taxon>Dreissenidae</taxon>
        <taxon>Dreissena</taxon>
    </lineage>
</organism>
<sequence length="82" mass="9302">MTPSMRITLRRPWDRVEGSSAGFLPSSYTFFPKTLCKCCPGQESGKGSGTKDMQHSLRLIFRRDVGSNCLFKRLPFLSENIK</sequence>
<gene>
    <name evidence="1" type="ORF">DPMN_086287</name>
</gene>